<comment type="caution">
    <text evidence="8">The sequence shown here is derived from an EMBL/GenBank/DDBJ whole genome shotgun (WGS) entry which is preliminary data.</text>
</comment>
<keyword evidence="6" id="KW-0521">NADP</keyword>
<dbReference type="InterPro" id="IPR005913">
    <property type="entry name" value="dTDP_dehydrorham_reduct"/>
</dbReference>
<dbReference type="PANTHER" id="PTHR10491:SF4">
    <property type="entry name" value="METHIONINE ADENOSYLTRANSFERASE 2 SUBUNIT BETA"/>
    <property type="match status" value="1"/>
</dbReference>
<dbReference type="NCBIfam" id="TIGR01214">
    <property type="entry name" value="rmlD"/>
    <property type="match status" value="1"/>
</dbReference>
<evidence type="ECO:0000259" key="7">
    <source>
        <dbReference type="Pfam" id="PF04321"/>
    </source>
</evidence>
<dbReference type="PANTHER" id="PTHR10491">
    <property type="entry name" value="DTDP-4-DEHYDRORHAMNOSE REDUCTASE"/>
    <property type="match status" value="1"/>
</dbReference>
<name>A0A953N8Y9_9BURK</name>
<keyword evidence="9" id="KW-1185">Reference proteome</keyword>
<dbReference type="Pfam" id="PF04321">
    <property type="entry name" value="RmlD_sub_bind"/>
    <property type="match status" value="1"/>
</dbReference>
<evidence type="ECO:0000256" key="6">
    <source>
        <dbReference type="RuleBase" id="RU364082"/>
    </source>
</evidence>
<comment type="function">
    <text evidence="6">Catalyzes the reduction of dTDP-6-deoxy-L-lyxo-4-hexulose to yield dTDP-L-rhamnose.</text>
</comment>
<dbReference type="SUPFAM" id="SSF51735">
    <property type="entry name" value="NAD(P)-binding Rossmann-fold domains"/>
    <property type="match status" value="1"/>
</dbReference>
<evidence type="ECO:0000256" key="5">
    <source>
        <dbReference type="ARBA" id="ARBA00048200"/>
    </source>
</evidence>
<dbReference type="CDD" id="cd05254">
    <property type="entry name" value="dTDP_HR_like_SDR_e"/>
    <property type="match status" value="1"/>
</dbReference>
<comment type="similarity">
    <text evidence="2 6">Belongs to the dTDP-4-dehydrorhamnose reductase family.</text>
</comment>
<sequence>MTHKILLLGANGQVGHALQTTLKPLGEVVCCTRAELDLSTLSAQPAALIELVQRVKPHIIVNASAYTAVDRAEAEPELATLLNAEVPGWLGTAAQTVGACVVHYSTDYVFDGKKAGAYTEMDQTNPLSVYGRSKFEGERLLSQNCKRSIVLRTSWVVGAVGGNFLKTMLKLAQEREVLRIVSDQQGAPTSANLLAQTTAEILRIMADQPANDQRWGVYHLVAAGQTSWHAYASYVIVQARELGWPMKIKDEAITPILTADYPVAATRPLNSVLDTTKVRQAFGLNLSDWRVGVDEVLQTLSKLR</sequence>
<accession>A0A953N8Y9</accession>
<dbReference type="EMBL" id="JAHXRI010000006">
    <property type="protein sequence ID" value="MBZ1350188.1"/>
    <property type="molecule type" value="Genomic_DNA"/>
</dbReference>
<evidence type="ECO:0000256" key="1">
    <source>
        <dbReference type="ARBA" id="ARBA00004781"/>
    </source>
</evidence>
<evidence type="ECO:0000313" key="9">
    <source>
        <dbReference type="Proteomes" id="UP000739565"/>
    </source>
</evidence>
<dbReference type="EC" id="1.1.1.133" evidence="3 6"/>
<dbReference type="AlphaFoldDB" id="A0A953N8Y9"/>
<keyword evidence="6 8" id="KW-0560">Oxidoreductase</keyword>
<dbReference type="GO" id="GO:0019305">
    <property type="term" value="P:dTDP-rhamnose biosynthetic process"/>
    <property type="evidence" value="ECO:0007669"/>
    <property type="project" value="TreeGrafter"/>
</dbReference>
<dbReference type="NCBIfam" id="NF007440">
    <property type="entry name" value="PRK09987.1"/>
    <property type="match status" value="1"/>
</dbReference>
<dbReference type="GO" id="GO:0005829">
    <property type="term" value="C:cytosol"/>
    <property type="evidence" value="ECO:0007669"/>
    <property type="project" value="TreeGrafter"/>
</dbReference>
<dbReference type="Gene3D" id="3.90.25.10">
    <property type="entry name" value="UDP-galactose 4-epimerase, domain 1"/>
    <property type="match status" value="1"/>
</dbReference>
<dbReference type="InterPro" id="IPR029903">
    <property type="entry name" value="RmlD-like-bd"/>
</dbReference>
<dbReference type="InterPro" id="IPR036291">
    <property type="entry name" value="NAD(P)-bd_dom_sf"/>
</dbReference>
<reference evidence="8" key="1">
    <citation type="submission" date="2021-07" db="EMBL/GenBank/DDBJ databases">
        <title>New genus and species of the family Alcaligenaceae.</title>
        <authorList>
            <person name="Hahn M.W."/>
        </authorList>
    </citation>
    <scope>NUCLEOTIDE SEQUENCE</scope>
    <source>
        <strain evidence="8">LF4-65</strain>
    </source>
</reference>
<comment type="catalytic activity">
    <reaction evidence="5 6">
        <text>dTDP-beta-L-rhamnose + NADP(+) = dTDP-4-dehydro-beta-L-rhamnose + NADPH + H(+)</text>
        <dbReference type="Rhea" id="RHEA:21796"/>
        <dbReference type="ChEBI" id="CHEBI:15378"/>
        <dbReference type="ChEBI" id="CHEBI:57510"/>
        <dbReference type="ChEBI" id="CHEBI:57783"/>
        <dbReference type="ChEBI" id="CHEBI:58349"/>
        <dbReference type="ChEBI" id="CHEBI:62830"/>
        <dbReference type="EC" id="1.1.1.133"/>
    </reaction>
</comment>
<gene>
    <name evidence="8" type="primary">rfbD</name>
    <name evidence="8" type="ORF">KZZ10_05975</name>
</gene>
<comment type="pathway">
    <text evidence="1 6">Carbohydrate biosynthesis; dTDP-L-rhamnose biosynthesis.</text>
</comment>
<evidence type="ECO:0000256" key="3">
    <source>
        <dbReference type="ARBA" id="ARBA00012929"/>
    </source>
</evidence>
<dbReference type="Proteomes" id="UP000739565">
    <property type="component" value="Unassembled WGS sequence"/>
</dbReference>
<comment type="cofactor">
    <cofactor evidence="6">
        <name>Mg(2+)</name>
        <dbReference type="ChEBI" id="CHEBI:18420"/>
    </cofactor>
    <text evidence="6">Binds 1 Mg(2+) ion per monomer.</text>
</comment>
<proteinExistence type="inferred from homology"/>
<organism evidence="8 9">
    <name type="scientific">Zwartia hollandica</name>
    <dbReference type="NCBI Taxonomy" id="324606"/>
    <lineage>
        <taxon>Bacteria</taxon>
        <taxon>Pseudomonadati</taxon>
        <taxon>Pseudomonadota</taxon>
        <taxon>Betaproteobacteria</taxon>
        <taxon>Burkholderiales</taxon>
        <taxon>Alcaligenaceae</taxon>
        <taxon>Zwartia</taxon>
    </lineage>
</organism>
<dbReference type="RefSeq" id="WP_259660579.1">
    <property type="nucleotide sequence ID" value="NZ_JAHXRI010000006.1"/>
</dbReference>
<feature type="domain" description="RmlD-like substrate binding" evidence="7">
    <location>
        <begin position="4"/>
        <end position="300"/>
    </location>
</feature>
<evidence type="ECO:0000313" key="8">
    <source>
        <dbReference type="EMBL" id="MBZ1350188.1"/>
    </source>
</evidence>
<dbReference type="Gene3D" id="3.40.50.720">
    <property type="entry name" value="NAD(P)-binding Rossmann-like Domain"/>
    <property type="match status" value="1"/>
</dbReference>
<evidence type="ECO:0000256" key="2">
    <source>
        <dbReference type="ARBA" id="ARBA00010944"/>
    </source>
</evidence>
<protein>
    <recommendedName>
        <fullName evidence="4 6">dTDP-4-dehydrorhamnose reductase</fullName>
        <ecNumber evidence="3 6">1.1.1.133</ecNumber>
    </recommendedName>
</protein>
<dbReference type="GO" id="GO:0008831">
    <property type="term" value="F:dTDP-4-dehydrorhamnose reductase activity"/>
    <property type="evidence" value="ECO:0007669"/>
    <property type="project" value="UniProtKB-EC"/>
</dbReference>
<evidence type="ECO:0000256" key="4">
    <source>
        <dbReference type="ARBA" id="ARBA00017099"/>
    </source>
</evidence>